<dbReference type="EMBL" id="JALNTZ010000002">
    <property type="protein sequence ID" value="KAJ3664248.1"/>
    <property type="molecule type" value="Genomic_DNA"/>
</dbReference>
<dbReference type="GO" id="GO:0005829">
    <property type="term" value="C:cytosol"/>
    <property type="evidence" value="ECO:0007669"/>
    <property type="project" value="TreeGrafter"/>
</dbReference>
<evidence type="ECO:0000313" key="12">
    <source>
        <dbReference type="Proteomes" id="UP001168821"/>
    </source>
</evidence>
<dbReference type="InterPro" id="IPR033705">
    <property type="entry name" value="Anticodon_Ia_Val"/>
</dbReference>
<comment type="caution">
    <text evidence="11">The sequence shown here is derived from an EMBL/GenBank/DDBJ whole genome shotgun (WGS) entry which is preliminary data.</text>
</comment>
<evidence type="ECO:0000313" key="11">
    <source>
        <dbReference type="EMBL" id="KAJ3664248.1"/>
    </source>
</evidence>
<evidence type="ECO:0000256" key="9">
    <source>
        <dbReference type="SAM" id="Coils"/>
    </source>
</evidence>
<keyword evidence="12" id="KW-1185">Reference proteome</keyword>
<dbReference type="InterPro" id="IPR002303">
    <property type="entry name" value="Valyl-tRNA_ligase"/>
</dbReference>
<dbReference type="Pfam" id="PF08264">
    <property type="entry name" value="Anticodon_1"/>
    <property type="match status" value="1"/>
</dbReference>
<protein>
    <recommendedName>
        <fullName evidence="2">valine--tRNA ligase</fullName>
        <ecNumber evidence="2">6.1.1.9</ecNumber>
    </recommendedName>
    <alternativeName>
        <fullName evidence="8">Valyl-tRNA synthetase</fullName>
    </alternativeName>
</protein>
<keyword evidence="3" id="KW-0436">Ligase</keyword>
<keyword evidence="5" id="KW-0067">ATP-binding</keyword>
<dbReference type="GO" id="GO:0004832">
    <property type="term" value="F:valine-tRNA ligase activity"/>
    <property type="evidence" value="ECO:0007669"/>
    <property type="project" value="UniProtKB-EC"/>
</dbReference>
<dbReference type="InterPro" id="IPR009080">
    <property type="entry name" value="tRNAsynth_Ia_anticodon-bd"/>
</dbReference>
<organism evidence="11 12">
    <name type="scientific">Zophobas morio</name>
    <dbReference type="NCBI Taxonomy" id="2755281"/>
    <lineage>
        <taxon>Eukaryota</taxon>
        <taxon>Metazoa</taxon>
        <taxon>Ecdysozoa</taxon>
        <taxon>Arthropoda</taxon>
        <taxon>Hexapoda</taxon>
        <taxon>Insecta</taxon>
        <taxon>Pterygota</taxon>
        <taxon>Neoptera</taxon>
        <taxon>Endopterygota</taxon>
        <taxon>Coleoptera</taxon>
        <taxon>Polyphaga</taxon>
        <taxon>Cucujiformia</taxon>
        <taxon>Tenebrionidae</taxon>
        <taxon>Zophobas</taxon>
    </lineage>
</organism>
<dbReference type="AlphaFoldDB" id="A0AA38IYT6"/>
<dbReference type="CDD" id="cd07962">
    <property type="entry name" value="Anticodon_Ia_Val"/>
    <property type="match status" value="1"/>
</dbReference>
<evidence type="ECO:0000256" key="1">
    <source>
        <dbReference type="ARBA" id="ARBA00005594"/>
    </source>
</evidence>
<dbReference type="SUPFAM" id="SSF47323">
    <property type="entry name" value="Anticodon-binding domain of a subclass of class I aminoacyl-tRNA synthetases"/>
    <property type="match status" value="1"/>
</dbReference>
<evidence type="ECO:0000256" key="7">
    <source>
        <dbReference type="ARBA" id="ARBA00023146"/>
    </source>
</evidence>
<evidence type="ECO:0000256" key="3">
    <source>
        <dbReference type="ARBA" id="ARBA00022598"/>
    </source>
</evidence>
<keyword evidence="9" id="KW-0175">Coiled coil</keyword>
<evidence type="ECO:0000256" key="2">
    <source>
        <dbReference type="ARBA" id="ARBA00013169"/>
    </source>
</evidence>
<comment type="similarity">
    <text evidence="1">Belongs to the class-I aminoacyl-tRNA synthetase family.</text>
</comment>
<dbReference type="PANTHER" id="PTHR11946:SF109">
    <property type="entry name" value="VALINE--TRNA LIGASE"/>
    <property type="match status" value="1"/>
</dbReference>
<evidence type="ECO:0000256" key="4">
    <source>
        <dbReference type="ARBA" id="ARBA00022741"/>
    </source>
</evidence>
<evidence type="ECO:0000256" key="8">
    <source>
        <dbReference type="ARBA" id="ARBA00029936"/>
    </source>
</evidence>
<dbReference type="Proteomes" id="UP001168821">
    <property type="component" value="Unassembled WGS sequence"/>
</dbReference>
<keyword evidence="4" id="KW-0547">Nucleotide-binding</keyword>
<dbReference type="EC" id="6.1.1.9" evidence="2"/>
<feature type="domain" description="Methionyl/Valyl/Leucyl/Isoleucyl-tRNA synthetase anticodon-binding" evidence="10">
    <location>
        <begin position="154"/>
        <end position="297"/>
    </location>
</feature>
<dbReference type="GO" id="GO:0006438">
    <property type="term" value="P:valyl-tRNA aminoacylation"/>
    <property type="evidence" value="ECO:0007669"/>
    <property type="project" value="InterPro"/>
</dbReference>
<evidence type="ECO:0000256" key="6">
    <source>
        <dbReference type="ARBA" id="ARBA00022917"/>
    </source>
</evidence>
<name>A0AA38IYT6_9CUCU</name>
<evidence type="ECO:0000259" key="10">
    <source>
        <dbReference type="Pfam" id="PF08264"/>
    </source>
</evidence>
<gene>
    <name evidence="11" type="ORF">Zmor_008432</name>
</gene>
<dbReference type="GO" id="GO:0005524">
    <property type="term" value="F:ATP binding"/>
    <property type="evidence" value="ECO:0007669"/>
    <property type="project" value="UniProtKB-KW"/>
</dbReference>
<reference evidence="11" key="1">
    <citation type="journal article" date="2023" name="G3 (Bethesda)">
        <title>Whole genome assemblies of Zophobas morio and Tenebrio molitor.</title>
        <authorList>
            <person name="Kaur S."/>
            <person name="Stinson S.A."/>
            <person name="diCenzo G.C."/>
        </authorList>
    </citation>
    <scope>NUCLEOTIDE SEQUENCE</scope>
    <source>
        <strain evidence="11">QUZm001</strain>
    </source>
</reference>
<evidence type="ECO:0000256" key="5">
    <source>
        <dbReference type="ARBA" id="ARBA00022840"/>
    </source>
</evidence>
<sequence length="429" mass="48811">MMKRTRRTKRTKRTKRIRRTKRTIKGFETLSHQLLAVPSSKTLNHSFDSCSQDLEASSRASYSSGILSPEELTRAIAGQKRMFPSGIPACGADALRFTLCSHNIKSHFINFDVQECHTNRLFCNKIWQAVKYTNGVVGEVTQETPEWESLGPMDRWALSRLTHMVQKARSGMESHDFHVATAAIKDFMYYEFCDVYLETTKRAFKLSDRERAAGHGWTLTTCLDTALRAVAPFMPRLAQHLHARLTRPEGARRVDYPKLAKEDREWRDFSLESDVAEVLELVVAVRRLKKVFGVVAKHSPEVFVVDPAGFYCRFKDTIEDLSALHALTVTPDPARIPPKDTVKDRLASGTLIHLVVPADLRRSLELDLPKLEAKKAKLIKEMEKMNRMVSGDNYKVKATAEAQRTHAKKIATLEEKLARINYIQSISNQ</sequence>
<dbReference type="InterPro" id="IPR013155">
    <property type="entry name" value="M/V/L/I-tRNA-synth_anticd-bd"/>
</dbReference>
<dbReference type="Gene3D" id="1.10.730.10">
    <property type="entry name" value="Isoleucyl-tRNA Synthetase, Domain 1"/>
    <property type="match status" value="1"/>
</dbReference>
<keyword evidence="6" id="KW-0648">Protein biosynthesis</keyword>
<keyword evidence="7" id="KW-0030">Aminoacyl-tRNA synthetase</keyword>
<dbReference type="PANTHER" id="PTHR11946">
    <property type="entry name" value="VALYL-TRNA SYNTHETASES"/>
    <property type="match status" value="1"/>
</dbReference>
<proteinExistence type="inferred from homology"/>
<accession>A0AA38IYT6</accession>
<feature type="coiled-coil region" evidence="9">
    <location>
        <begin position="361"/>
        <end position="388"/>
    </location>
</feature>